<evidence type="ECO:0000259" key="1">
    <source>
        <dbReference type="Pfam" id="PF00561"/>
    </source>
</evidence>
<gene>
    <name evidence="2" type="ORF">AAQM_1019</name>
</gene>
<protein>
    <submittedName>
        <fullName evidence="2">Alpha/beta hydrolase family protein</fullName>
    </submittedName>
</protein>
<keyword evidence="2" id="KW-0378">Hydrolase</keyword>
<keyword evidence="3" id="KW-1185">Reference proteome</keyword>
<name>A0AAE7B3I6_9BACT</name>
<evidence type="ECO:0000313" key="2">
    <source>
        <dbReference type="EMBL" id="QKE25776.1"/>
    </source>
</evidence>
<sequence length="244" mass="28856">MYNQVKIDIWVLYMKEKIYFIPGLMTDERLWKRVIPFLENEYEIVHIPIPRSEDFDEIIDILFNEIKEEKINLLGFSLGGYIASYFAITYPNRIKRIFMVAATPGATNEAEIERRKEKFAIIEKEGFGLSYEKALSLVEERNQNDKDLIQTIIDMFNDLGKNCFISQLTSTFYRKDLFEDLIHQDFPIWIFYSEKDRLLNKQALKKLTTTIHNIKMIKREGSSHNIPLEVPFDFASNVKSWMNS</sequence>
<dbReference type="InterPro" id="IPR000073">
    <property type="entry name" value="AB_hydrolase_1"/>
</dbReference>
<dbReference type="Proteomes" id="UP000502065">
    <property type="component" value="Chromosome"/>
</dbReference>
<dbReference type="GO" id="GO:0016787">
    <property type="term" value="F:hydrolase activity"/>
    <property type="evidence" value="ECO:0007669"/>
    <property type="project" value="UniProtKB-KW"/>
</dbReference>
<dbReference type="AlphaFoldDB" id="A0AAE7B3I6"/>
<accession>A0AAE7B3I6</accession>
<dbReference type="KEGG" id="aaqi:AAQM_1019"/>
<reference evidence="2 3" key="1">
    <citation type="submission" date="2018-07" db="EMBL/GenBank/DDBJ databases">
        <title>Identification of phenol metabolism pathways in Arcobacter.</title>
        <authorList>
            <person name="Miller W.G."/>
            <person name="Yee E."/>
            <person name="Bono J.L."/>
        </authorList>
    </citation>
    <scope>NUCLEOTIDE SEQUENCE [LARGE SCALE GENOMIC DNA]</scope>
    <source>
        <strain evidence="2 3">W63</strain>
    </source>
</reference>
<feature type="domain" description="AB hydrolase-1" evidence="1">
    <location>
        <begin position="51"/>
        <end position="119"/>
    </location>
</feature>
<evidence type="ECO:0000313" key="3">
    <source>
        <dbReference type="Proteomes" id="UP000502065"/>
    </source>
</evidence>
<dbReference type="Pfam" id="PF00561">
    <property type="entry name" value="Abhydrolase_1"/>
    <property type="match status" value="1"/>
</dbReference>
<dbReference type="InterPro" id="IPR029058">
    <property type="entry name" value="AB_hydrolase_fold"/>
</dbReference>
<dbReference type="EMBL" id="CP030944">
    <property type="protein sequence ID" value="QKE25776.1"/>
    <property type="molecule type" value="Genomic_DNA"/>
</dbReference>
<dbReference type="SUPFAM" id="SSF53474">
    <property type="entry name" value="alpha/beta-Hydrolases"/>
    <property type="match status" value="1"/>
</dbReference>
<organism evidence="2 3">
    <name type="scientific">Arcobacter aquimarinus</name>
    <dbReference type="NCBI Taxonomy" id="1315211"/>
    <lineage>
        <taxon>Bacteria</taxon>
        <taxon>Pseudomonadati</taxon>
        <taxon>Campylobacterota</taxon>
        <taxon>Epsilonproteobacteria</taxon>
        <taxon>Campylobacterales</taxon>
        <taxon>Arcobacteraceae</taxon>
        <taxon>Arcobacter</taxon>
    </lineage>
</organism>
<proteinExistence type="predicted"/>
<dbReference type="Gene3D" id="3.40.50.1820">
    <property type="entry name" value="alpha/beta hydrolase"/>
    <property type="match status" value="1"/>
</dbReference>